<proteinExistence type="predicted"/>
<protein>
    <submittedName>
        <fullName evidence="6">TetR/AcrR family transcriptional regulator</fullName>
    </submittedName>
</protein>
<dbReference type="InterPro" id="IPR050109">
    <property type="entry name" value="HTH-type_TetR-like_transc_reg"/>
</dbReference>
<dbReference type="Proteomes" id="UP000244867">
    <property type="component" value="Unassembled WGS sequence"/>
</dbReference>
<evidence type="ECO:0000256" key="1">
    <source>
        <dbReference type="ARBA" id="ARBA00023015"/>
    </source>
</evidence>
<dbReference type="GO" id="GO:0003700">
    <property type="term" value="F:DNA-binding transcription factor activity"/>
    <property type="evidence" value="ECO:0007669"/>
    <property type="project" value="TreeGrafter"/>
</dbReference>
<dbReference type="Pfam" id="PF00440">
    <property type="entry name" value="TetR_N"/>
    <property type="match status" value="1"/>
</dbReference>
<dbReference type="PANTHER" id="PTHR30055">
    <property type="entry name" value="HTH-TYPE TRANSCRIPTIONAL REGULATOR RUTR"/>
    <property type="match status" value="1"/>
</dbReference>
<evidence type="ECO:0000313" key="6">
    <source>
        <dbReference type="EMBL" id="PUA79687.1"/>
    </source>
</evidence>
<dbReference type="InterPro" id="IPR001647">
    <property type="entry name" value="HTH_TetR"/>
</dbReference>
<evidence type="ECO:0000256" key="4">
    <source>
        <dbReference type="PROSITE-ProRule" id="PRU00335"/>
    </source>
</evidence>
<evidence type="ECO:0000256" key="2">
    <source>
        <dbReference type="ARBA" id="ARBA00023125"/>
    </source>
</evidence>
<dbReference type="OrthoDB" id="3382616at2"/>
<dbReference type="EMBL" id="PYXZ01000009">
    <property type="protein sequence ID" value="PUA79687.1"/>
    <property type="molecule type" value="Genomic_DNA"/>
</dbReference>
<evidence type="ECO:0000259" key="5">
    <source>
        <dbReference type="PROSITE" id="PS50977"/>
    </source>
</evidence>
<dbReference type="Gene3D" id="1.10.357.10">
    <property type="entry name" value="Tetracycline Repressor, domain 2"/>
    <property type="match status" value="1"/>
</dbReference>
<reference evidence="6 7" key="1">
    <citation type="submission" date="2018-03" db="EMBL/GenBank/DDBJ databases">
        <authorList>
            <person name="Keele B.F."/>
        </authorList>
    </citation>
    <scope>NUCLEOTIDE SEQUENCE [LARGE SCALE GENOMIC DNA]</scope>
    <source>
        <strain evidence="6 7">IB-3</strain>
    </source>
</reference>
<dbReference type="PANTHER" id="PTHR30055:SF234">
    <property type="entry name" value="HTH-TYPE TRANSCRIPTIONAL REGULATOR BETI"/>
    <property type="match status" value="1"/>
</dbReference>
<dbReference type="PRINTS" id="PR00455">
    <property type="entry name" value="HTHTETR"/>
</dbReference>
<dbReference type="RefSeq" id="WP_108345909.1">
    <property type="nucleotide sequence ID" value="NZ_PYXZ01000009.1"/>
</dbReference>
<dbReference type="GO" id="GO:0000976">
    <property type="term" value="F:transcription cis-regulatory region binding"/>
    <property type="evidence" value="ECO:0007669"/>
    <property type="project" value="TreeGrafter"/>
</dbReference>
<dbReference type="SUPFAM" id="SSF46689">
    <property type="entry name" value="Homeodomain-like"/>
    <property type="match status" value="1"/>
</dbReference>
<gene>
    <name evidence="6" type="ORF">C7S10_18415</name>
</gene>
<keyword evidence="1" id="KW-0805">Transcription regulation</keyword>
<keyword evidence="3" id="KW-0804">Transcription</keyword>
<dbReference type="PROSITE" id="PS50977">
    <property type="entry name" value="HTH_TETR_2"/>
    <property type="match status" value="1"/>
</dbReference>
<dbReference type="AlphaFoldDB" id="A0A2R7YTG4"/>
<sequence length="185" mass="20081">MRADARRNRDLIVETAREVFREHGYNASLDLVAKRAGVGAGTLYRHFPSREDLVNAVMQGWVDRVEEATEKVLAFEGPPRELLERWLVTYAELISLHKGGPAKITAAMVQPDSPIAPKCRVLLEATERVCERLHAEGVLREGITAADVNRLVGGVATVADGADQPISEVEPLLLVLADGLVAAPA</sequence>
<organism evidence="6 7">
    <name type="scientific">Nocardioides currus</name>
    <dbReference type="NCBI Taxonomy" id="2133958"/>
    <lineage>
        <taxon>Bacteria</taxon>
        <taxon>Bacillati</taxon>
        <taxon>Actinomycetota</taxon>
        <taxon>Actinomycetes</taxon>
        <taxon>Propionibacteriales</taxon>
        <taxon>Nocardioidaceae</taxon>
        <taxon>Nocardioides</taxon>
    </lineage>
</organism>
<name>A0A2R7YTG4_9ACTN</name>
<keyword evidence="7" id="KW-1185">Reference proteome</keyword>
<evidence type="ECO:0000313" key="7">
    <source>
        <dbReference type="Proteomes" id="UP000244867"/>
    </source>
</evidence>
<comment type="caution">
    <text evidence="6">The sequence shown here is derived from an EMBL/GenBank/DDBJ whole genome shotgun (WGS) entry which is preliminary data.</text>
</comment>
<keyword evidence="2 4" id="KW-0238">DNA-binding</keyword>
<evidence type="ECO:0000256" key="3">
    <source>
        <dbReference type="ARBA" id="ARBA00023163"/>
    </source>
</evidence>
<feature type="domain" description="HTH tetR-type" evidence="5">
    <location>
        <begin position="6"/>
        <end position="65"/>
    </location>
</feature>
<accession>A0A2R7YTG4</accession>
<feature type="DNA-binding region" description="H-T-H motif" evidence="4">
    <location>
        <begin position="28"/>
        <end position="47"/>
    </location>
</feature>
<dbReference type="InterPro" id="IPR009057">
    <property type="entry name" value="Homeodomain-like_sf"/>
</dbReference>